<proteinExistence type="predicted"/>
<dbReference type="AlphaFoldDB" id="A0A2A6C3U4"/>
<dbReference type="EnsemblMetazoa" id="PPA45531.1">
    <property type="protein sequence ID" value="PPA45531.1"/>
    <property type="gene ID" value="WBGene00283900"/>
</dbReference>
<accession>A0A2A6C3U4</accession>
<evidence type="ECO:0000313" key="2">
    <source>
        <dbReference type="Proteomes" id="UP000005239"/>
    </source>
</evidence>
<reference evidence="2" key="1">
    <citation type="journal article" date="2008" name="Nat. Genet.">
        <title>The Pristionchus pacificus genome provides a unique perspective on nematode lifestyle and parasitism.</title>
        <authorList>
            <person name="Dieterich C."/>
            <person name="Clifton S.W."/>
            <person name="Schuster L.N."/>
            <person name="Chinwalla A."/>
            <person name="Delehaunty K."/>
            <person name="Dinkelacker I."/>
            <person name="Fulton L."/>
            <person name="Fulton R."/>
            <person name="Godfrey J."/>
            <person name="Minx P."/>
            <person name="Mitreva M."/>
            <person name="Roeseler W."/>
            <person name="Tian H."/>
            <person name="Witte H."/>
            <person name="Yang S.P."/>
            <person name="Wilson R.K."/>
            <person name="Sommer R.J."/>
        </authorList>
    </citation>
    <scope>NUCLEOTIDE SEQUENCE [LARGE SCALE GENOMIC DNA]</scope>
    <source>
        <strain evidence="2">PS312</strain>
    </source>
</reference>
<gene>
    <name evidence="1" type="primary">WBGene00283900</name>
</gene>
<sequence length="148" mass="15548">MLPLNKRIFRSEVINLVWNRIVALKRAVGFRLAVLSSHRGLLLVSGGLLGKKHGVDVGQDTSLGDGYSSHELVQLLVVSDGELEMTGVDSGLLVVTGSVASELKNLSGEVLEDGSEVHRGSGSDTLGVVALAQHAVETSHGELQAGTR</sequence>
<protein>
    <submittedName>
        <fullName evidence="1">Uncharacterized protein</fullName>
    </submittedName>
</protein>
<accession>A0A8R1V0R6</accession>
<organism evidence="1 2">
    <name type="scientific">Pristionchus pacificus</name>
    <name type="common">Parasitic nematode worm</name>
    <dbReference type="NCBI Taxonomy" id="54126"/>
    <lineage>
        <taxon>Eukaryota</taxon>
        <taxon>Metazoa</taxon>
        <taxon>Ecdysozoa</taxon>
        <taxon>Nematoda</taxon>
        <taxon>Chromadorea</taxon>
        <taxon>Rhabditida</taxon>
        <taxon>Rhabditina</taxon>
        <taxon>Diplogasteromorpha</taxon>
        <taxon>Diplogasteroidea</taxon>
        <taxon>Neodiplogasteridae</taxon>
        <taxon>Pristionchus</taxon>
    </lineage>
</organism>
<evidence type="ECO:0000313" key="1">
    <source>
        <dbReference type="EnsemblMetazoa" id="PPA45531.1"/>
    </source>
</evidence>
<dbReference type="Proteomes" id="UP000005239">
    <property type="component" value="Unassembled WGS sequence"/>
</dbReference>
<reference evidence="1" key="2">
    <citation type="submission" date="2022-06" db="UniProtKB">
        <authorList>
            <consortium name="EnsemblMetazoa"/>
        </authorList>
    </citation>
    <scope>IDENTIFICATION</scope>
    <source>
        <strain evidence="1">PS312</strain>
    </source>
</reference>
<keyword evidence="2" id="KW-1185">Reference proteome</keyword>
<dbReference type="OrthoDB" id="8964543at2759"/>
<name>A0A2A6C3U4_PRIPA</name>